<feature type="non-terminal residue" evidence="1">
    <location>
        <position position="97"/>
    </location>
</feature>
<gene>
    <name evidence="1" type="ORF">PEVE_00017700</name>
</gene>
<keyword evidence="2" id="KW-1185">Reference proteome</keyword>
<reference evidence="1 2" key="1">
    <citation type="submission" date="2022-05" db="EMBL/GenBank/DDBJ databases">
        <authorList>
            <consortium name="Genoscope - CEA"/>
            <person name="William W."/>
        </authorList>
    </citation>
    <scope>NUCLEOTIDE SEQUENCE [LARGE SCALE GENOMIC DNA]</scope>
</reference>
<protein>
    <submittedName>
        <fullName evidence="1">Uncharacterized protein</fullName>
    </submittedName>
</protein>
<dbReference type="EMBL" id="CALNXI010002420">
    <property type="protein sequence ID" value="CAH3187473.1"/>
    <property type="molecule type" value="Genomic_DNA"/>
</dbReference>
<evidence type="ECO:0000313" key="2">
    <source>
        <dbReference type="Proteomes" id="UP001159427"/>
    </source>
</evidence>
<dbReference type="Proteomes" id="UP001159427">
    <property type="component" value="Unassembled WGS sequence"/>
</dbReference>
<proteinExistence type="predicted"/>
<evidence type="ECO:0000313" key="1">
    <source>
        <dbReference type="EMBL" id="CAH3187473.1"/>
    </source>
</evidence>
<organism evidence="1 2">
    <name type="scientific">Porites evermanni</name>
    <dbReference type="NCBI Taxonomy" id="104178"/>
    <lineage>
        <taxon>Eukaryota</taxon>
        <taxon>Metazoa</taxon>
        <taxon>Cnidaria</taxon>
        <taxon>Anthozoa</taxon>
        <taxon>Hexacorallia</taxon>
        <taxon>Scleractinia</taxon>
        <taxon>Fungiina</taxon>
        <taxon>Poritidae</taxon>
        <taxon>Porites</taxon>
    </lineage>
</organism>
<name>A0ABN8SCI6_9CNID</name>
<sequence>MSIHVSKACKMVYIPSDRSGMPYRIQFKNLLPVYLKKFLSFKESASYHLLRSNTTYELNVLKTKCKTFGDRVFARVGPPLWNILRSVVISAYMPDIW</sequence>
<comment type="caution">
    <text evidence="1">The sequence shown here is derived from an EMBL/GenBank/DDBJ whole genome shotgun (WGS) entry which is preliminary data.</text>
</comment>
<accession>A0ABN8SCI6</accession>